<dbReference type="Gene3D" id="3.30.1370.50">
    <property type="entry name" value="R3H-like domain"/>
    <property type="match status" value="1"/>
</dbReference>
<dbReference type="WBParaSite" id="Gr19_v10_g8158.t1">
    <property type="protein sequence ID" value="Gr19_v10_g8158.t1"/>
    <property type="gene ID" value="Gr19_v10_g8158"/>
</dbReference>
<dbReference type="InterPro" id="IPR001374">
    <property type="entry name" value="R3H_dom"/>
</dbReference>
<keyword evidence="1" id="KW-0597">Phosphoprotein</keyword>
<dbReference type="SMART" id="SM00393">
    <property type="entry name" value="R3H"/>
    <property type="match status" value="1"/>
</dbReference>
<dbReference type="AlphaFoldDB" id="A0A914IAE0"/>
<dbReference type="PANTHER" id="PTHR15672:SF8">
    <property type="entry name" value="PROTEIN ENCORE"/>
    <property type="match status" value="1"/>
</dbReference>
<dbReference type="GO" id="GO:0003676">
    <property type="term" value="F:nucleic acid binding"/>
    <property type="evidence" value="ECO:0007669"/>
    <property type="project" value="UniProtKB-UniRule"/>
</dbReference>
<protein>
    <submittedName>
        <fullName evidence="5">R3H domain-containing protein</fullName>
    </submittedName>
</protein>
<organism evidence="4 5">
    <name type="scientific">Globodera rostochiensis</name>
    <name type="common">Golden nematode worm</name>
    <name type="synonym">Heterodera rostochiensis</name>
    <dbReference type="NCBI Taxonomy" id="31243"/>
    <lineage>
        <taxon>Eukaryota</taxon>
        <taxon>Metazoa</taxon>
        <taxon>Ecdysozoa</taxon>
        <taxon>Nematoda</taxon>
        <taxon>Chromadorea</taxon>
        <taxon>Rhabditida</taxon>
        <taxon>Tylenchina</taxon>
        <taxon>Tylenchomorpha</taxon>
        <taxon>Tylenchoidea</taxon>
        <taxon>Heteroderidae</taxon>
        <taxon>Heteroderinae</taxon>
        <taxon>Globodera</taxon>
    </lineage>
</organism>
<name>A0A914IAE0_GLORO</name>
<evidence type="ECO:0000256" key="2">
    <source>
        <dbReference type="SAM" id="MobiDB-lite"/>
    </source>
</evidence>
<dbReference type="Pfam" id="PF01424">
    <property type="entry name" value="R3H"/>
    <property type="match status" value="1"/>
</dbReference>
<dbReference type="InterPro" id="IPR036867">
    <property type="entry name" value="R3H_dom_sf"/>
</dbReference>
<feature type="domain" description="R3H" evidence="3">
    <location>
        <begin position="76"/>
        <end position="139"/>
    </location>
</feature>
<proteinExistence type="predicted"/>
<sequence>MDLRQASVTKRKHFLRSDAMVADEDAKLDTSRKKEVHEYRRSSIASNSKDSFCADSTGVDILRFIEETLHKNAKDRDFLLDTEQKLRELLLDESQSFLVFPSLSSYNRMLVHRAAAFFGLLHNVDQSGQKVVVTKLPGTKLPDIDFEQLIKHNDFFDSQSTRRNVHSFDETKERRYPMREFRSRFNTASSEGINGIDLARNRRARSFEIDNDWYAGFQRQHLALHRYSATIDYPGGGDGVSSNCSSSASSTAISAQMLPLHLSMLQATYANSSNEASMISPASAYSEPAAVQQQTVQCANHQSQISSRATAADAFPNAPNQFFTHPSYYPVAGYRQQTVPPFVFSHSSVLSPTAIAPNYPPGIAQPLLYYPTSSGAAFYQASASAYQNPFTQSLPLMEENGHNLLADQFGQIVLTENSDHQGEAVHSPLVEEGRQLTVEGTMATNTTGQTRQKHGIAIGPNDAR</sequence>
<reference evidence="5" key="1">
    <citation type="submission" date="2022-11" db="UniProtKB">
        <authorList>
            <consortium name="WormBaseParasite"/>
        </authorList>
    </citation>
    <scope>IDENTIFICATION</scope>
</reference>
<accession>A0A914IAE0</accession>
<dbReference type="PROSITE" id="PS51061">
    <property type="entry name" value="R3H"/>
    <property type="match status" value="1"/>
</dbReference>
<dbReference type="PANTHER" id="PTHR15672">
    <property type="entry name" value="CAMP-REGULATED PHOSPHOPROTEIN 21 RELATED R3H DOMAIN CONTAINING PROTEIN"/>
    <property type="match status" value="1"/>
</dbReference>
<keyword evidence="4" id="KW-1185">Reference proteome</keyword>
<evidence type="ECO:0000313" key="4">
    <source>
        <dbReference type="Proteomes" id="UP000887572"/>
    </source>
</evidence>
<dbReference type="InterPro" id="IPR051937">
    <property type="entry name" value="R3H_domain_containing"/>
</dbReference>
<dbReference type="SUPFAM" id="SSF82708">
    <property type="entry name" value="R3H domain"/>
    <property type="match status" value="1"/>
</dbReference>
<dbReference type="CDD" id="cd02642">
    <property type="entry name" value="R3H_encore_like"/>
    <property type="match status" value="1"/>
</dbReference>
<evidence type="ECO:0000259" key="3">
    <source>
        <dbReference type="PROSITE" id="PS51061"/>
    </source>
</evidence>
<evidence type="ECO:0000313" key="5">
    <source>
        <dbReference type="WBParaSite" id="Gr19_v10_g8158.t1"/>
    </source>
</evidence>
<feature type="region of interest" description="Disordered" evidence="2">
    <location>
        <begin position="443"/>
        <end position="464"/>
    </location>
</feature>
<dbReference type="Proteomes" id="UP000887572">
    <property type="component" value="Unplaced"/>
</dbReference>
<evidence type="ECO:0000256" key="1">
    <source>
        <dbReference type="ARBA" id="ARBA00022553"/>
    </source>
</evidence>